<evidence type="ECO:0000259" key="9">
    <source>
        <dbReference type="SMART" id="SM00650"/>
    </source>
</evidence>
<dbReference type="FunFam" id="3.40.50.150:FF:000023">
    <property type="entry name" value="Ribosomal RNA small subunit methyltransferase A"/>
    <property type="match status" value="1"/>
</dbReference>
<evidence type="ECO:0000256" key="7">
    <source>
        <dbReference type="HAMAP-Rule" id="MF_00607"/>
    </source>
</evidence>
<evidence type="ECO:0000256" key="2">
    <source>
        <dbReference type="ARBA" id="ARBA00022552"/>
    </source>
</evidence>
<dbReference type="Proteomes" id="UP000184604">
    <property type="component" value="Chromosome"/>
</dbReference>
<dbReference type="InterPro" id="IPR020596">
    <property type="entry name" value="rRNA_Ade_Mease_Trfase_CS"/>
</dbReference>
<evidence type="ECO:0000256" key="3">
    <source>
        <dbReference type="ARBA" id="ARBA00022603"/>
    </source>
</evidence>
<feature type="domain" description="Ribosomal RNA adenine methylase transferase N-terminal" evidence="9">
    <location>
        <begin position="31"/>
        <end position="203"/>
    </location>
</feature>
<keyword evidence="2 7" id="KW-0698">rRNA processing</keyword>
<evidence type="ECO:0000256" key="8">
    <source>
        <dbReference type="PROSITE-ProRule" id="PRU01026"/>
    </source>
</evidence>
<keyword evidence="6 7" id="KW-0694">RNA-binding</keyword>
<evidence type="ECO:0000256" key="1">
    <source>
        <dbReference type="ARBA" id="ARBA00022490"/>
    </source>
</evidence>
<evidence type="ECO:0000256" key="4">
    <source>
        <dbReference type="ARBA" id="ARBA00022679"/>
    </source>
</evidence>
<accession>A0A1L5FDN1</accession>
<dbReference type="Pfam" id="PF00398">
    <property type="entry name" value="RrnaAD"/>
    <property type="match status" value="1"/>
</dbReference>
<feature type="binding site" evidence="7 8">
    <location>
        <position position="97"/>
    </location>
    <ligand>
        <name>S-adenosyl-L-methionine</name>
        <dbReference type="ChEBI" id="CHEBI:59789"/>
    </ligand>
</feature>
<dbReference type="InterPro" id="IPR020598">
    <property type="entry name" value="rRNA_Ade_methylase_Trfase_N"/>
</dbReference>
<comment type="subcellular location">
    <subcellularLocation>
        <location evidence="7">Cytoplasm</location>
    </subcellularLocation>
</comment>
<dbReference type="EC" id="2.1.1.182" evidence="7"/>
<dbReference type="SUPFAM" id="SSF53335">
    <property type="entry name" value="S-adenosyl-L-methionine-dependent methyltransferases"/>
    <property type="match status" value="1"/>
</dbReference>
<reference evidence="10 11" key="1">
    <citation type="submission" date="2016-12" db="EMBL/GenBank/DDBJ databases">
        <title>Complete genome sequence of Clostridium kluyveri JZZ isolated from the pit mud of a Chinese flavor liquor-making factory.</title>
        <authorList>
            <person name="Wang Y."/>
        </authorList>
    </citation>
    <scope>NUCLEOTIDE SEQUENCE [LARGE SCALE GENOMIC DNA]</scope>
    <source>
        <strain evidence="10 11">JZZ</strain>
    </source>
</reference>
<dbReference type="Gene3D" id="3.40.50.150">
    <property type="entry name" value="Vaccinia Virus protein VP39"/>
    <property type="match status" value="1"/>
</dbReference>
<dbReference type="NCBIfam" id="TIGR00755">
    <property type="entry name" value="ksgA"/>
    <property type="match status" value="1"/>
</dbReference>
<name>A0A1L5FDN1_CLOKL</name>
<dbReference type="OrthoDB" id="9814755at2"/>
<feature type="binding site" evidence="7 8">
    <location>
        <position position="24"/>
    </location>
    <ligand>
        <name>S-adenosyl-L-methionine</name>
        <dbReference type="ChEBI" id="CHEBI:59789"/>
    </ligand>
</feature>
<proteinExistence type="inferred from homology"/>
<dbReference type="PANTHER" id="PTHR11727">
    <property type="entry name" value="DIMETHYLADENOSINE TRANSFERASE"/>
    <property type="match status" value="1"/>
</dbReference>
<keyword evidence="4 7" id="KW-0808">Transferase</keyword>
<comment type="function">
    <text evidence="7">Specifically dimethylates two adjacent adenosines (A1518 and A1519) in the loop of a conserved hairpin near the 3'-end of 16S rRNA in the 30S particle. May play a critical role in biogenesis of 30S subunits.</text>
</comment>
<comment type="catalytic activity">
    <reaction evidence="7">
        <text>adenosine(1518)/adenosine(1519) in 16S rRNA + 4 S-adenosyl-L-methionine = N(6)-dimethyladenosine(1518)/N(6)-dimethyladenosine(1519) in 16S rRNA + 4 S-adenosyl-L-homocysteine + 4 H(+)</text>
        <dbReference type="Rhea" id="RHEA:19609"/>
        <dbReference type="Rhea" id="RHEA-COMP:10232"/>
        <dbReference type="Rhea" id="RHEA-COMP:10233"/>
        <dbReference type="ChEBI" id="CHEBI:15378"/>
        <dbReference type="ChEBI" id="CHEBI:57856"/>
        <dbReference type="ChEBI" id="CHEBI:59789"/>
        <dbReference type="ChEBI" id="CHEBI:74411"/>
        <dbReference type="ChEBI" id="CHEBI:74493"/>
        <dbReference type="EC" id="2.1.1.182"/>
    </reaction>
</comment>
<evidence type="ECO:0000256" key="6">
    <source>
        <dbReference type="ARBA" id="ARBA00022884"/>
    </source>
</evidence>
<dbReference type="EMBL" id="CP018335">
    <property type="protein sequence ID" value="APM41063.1"/>
    <property type="molecule type" value="Genomic_DNA"/>
</dbReference>
<comment type="similarity">
    <text evidence="7">Belongs to the class I-like SAM-binding methyltransferase superfamily. rRNA adenine N(6)-methyltransferase family. RsmA subfamily.</text>
</comment>
<gene>
    <name evidence="7" type="primary">rsmA</name>
    <name evidence="7" type="synonym">ksgA</name>
    <name evidence="10" type="ORF">BS101_21325</name>
</gene>
<dbReference type="Gene3D" id="1.10.8.100">
    <property type="entry name" value="Ribosomal RNA adenine dimethylase-like, domain 2"/>
    <property type="match status" value="1"/>
</dbReference>
<dbReference type="GO" id="GO:0005829">
    <property type="term" value="C:cytosol"/>
    <property type="evidence" value="ECO:0007669"/>
    <property type="project" value="TreeGrafter"/>
</dbReference>
<organism evidence="10 11">
    <name type="scientific">Clostridium kluyveri</name>
    <dbReference type="NCBI Taxonomy" id="1534"/>
    <lineage>
        <taxon>Bacteria</taxon>
        <taxon>Bacillati</taxon>
        <taxon>Bacillota</taxon>
        <taxon>Clostridia</taxon>
        <taxon>Eubacteriales</taxon>
        <taxon>Clostridiaceae</taxon>
        <taxon>Clostridium</taxon>
    </lineage>
</organism>
<feature type="binding site" evidence="7 8">
    <location>
        <position position="26"/>
    </location>
    <ligand>
        <name>S-adenosyl-L-methionine</name>
        <dbReference type="ChEBI" id="CHEBI:59789"/>
    </ligand>
</feature>
<keyword evidence="1 7" id="KW-0963">Cytoplasm</keyword>
<feature type="binding site" evidence="7 8">
    <location>
        <position position="51"/>
    </location>
    <ligand>
        <name>S-adenosyl-L-methionine</name>
        <dbReference type="ChEBI" id="CHEBI:59789"/>
    </ligand>
</feature>
<dbReference type="RefSeq" id="WP_073540818.1">
    <property type="nucleotide sequence ID" value="NZ_CP018335.1"/>
</dbReference>
<dbReference type="GO" id="GO:0003723">
    <property type="term" value="F:RNA binding"/>
    <property type="evidence" value="ECO:0007669"/>
    <property type="project" value="UniProtKB-UniRule"/>
</dbReference>
<dbReference type="InterPro" id="IPR011530">
    <property type="entry name" value="rRNA_adenine_dimethylase"/>
</dbReference>
<dbReference type="GO" id="GO:0052908">
    <property type="term" value="F:16S rRNA (adenine(1518)-N(6)/adenine(1519)-N(6))-dimethyltransferase activity"/>
    <property type="evidence" value="ECO:0007669"/>
    <property type="project" value="UniProtKB-EC"/>
</dbReference>
<evidence type="ECO:0000313" key="11">
    <source>
        <dbReference type="Proteomes" id="UP000184604"/>
    </source>
</evidence>
<dbReference type="InterPro" id="IPR029063">
    <property type="entry name" value="SAM-dependent_MTases_sf"/>
</dbReference>
<dbReference type="SMART" id="SM00650">
    <property type="entry name" value="rADc"/>
    <property type="match status" value="1"/>
</dbReference>
<sequence length="281" mass="32430">MSNLSTKEIVEKYNFRFSKNLGQNFLIDNSVLQDILEGTDINKNDFVIEIGPGVGTLTKELLKRAKKVCAIEVDSDLIAILKEELKHYPNFELIHKDVLKTNFNEIIKDESSIKIVANLPYYITTPIISKILNNKYNFKTLTIMIQKEVGERIISEPNCKRYGALSLLVQYYCDVEVLRKVSPYAFIPSPKVESIVIKLTKLSNPRVKIKSEDLFFRIIRCSFNMRRKTLWNALKALKLSREYIEKAFDKSGIDPKRRGETLSIEEFGLLSDCIYELIYGL</sequence>
<dbReference type="PANTHER" id="PTHR11727:SF7">
    <property type="entry name" value="DIMETHYLADENOSINE TRANSFERASE-RELATED"/>
    <property type="match status" value="1"/>
</dbReference>
<dbReference type="InterPro" id="IPR023165">
    <property type="entry name" value="rRNA_Ade_diMease-like_C"/>
</dbReference>
<feature type="binding site" evidence="7 8">
    <location>
        <position position="72"/>
    </location>
    <ligand>
        <name>S-adenosyl-L-methionine</name>
        <dbReference type="ChEBI" id="CHEBI:59789"/>
    </ligand>
</feature>
<dbReference type="PROSITE" id="PS51689">
    <property type="entry name" value="SAM_RNA_A_N6_MT"/>
    <property type="match status" value="1"/>
</dbReference>
<dbReference type="InterPro" id="IPR001737">
    <property type="entry name" value="KsgA/Erm"/>
</dbReference>
<dbReference type="HAMAP" id="MF_00607">
    <property type="entry name" value="16SrRNA_methyltr_A"/>
    <property type="match status" value="1"/>
</dbReference>
<dbReference type="CDD" id="cd02440">
    <property type="entry name" value="AdoMet_MTases"/>
    <property type="match status" value="1"/>
</dbReference>
<protein>
    <recommendedName>
        <fullName evidence="7">Ribosomal RNA small subunit methyltransferase A</fullName>
        <ecNumber evidence="7">2.1.1.182</ecNumber>
    </recommendedName>
    <alternativeName>
        <fullName evidence="7">16S rRNA (adenine(1518)-N(6)/adenine(1519)-N(6))-dimethyltransferase</fullName>
    </alternativeName>
    <alternativeName>
        <fullName evidence="7">16S rRNA dimethyladenosine transferase</fullName>
    </alternativeName>
    <alternativeName>
        <fullName evidence="7">16S rRNA dimethylase</fullName>
    </alternativeName>
    <alternativeName>
        <fullName evidence="7">S-adenosylmethionine-6-N', N'-adenosyl(rRNA) dimethyltransferase</fullName>
    </alternativeName>
</protein>
<evidence type="ECO:0000313" key="10">
    <source>
        <dbReference type="EMBL" id="APM41063.1"/>
    </source>
</evidence>
<dbReference type="PROSITE" id="PS01131">
    <property type="entry name" value="RRNA_A_DIMETH"/>
    <property type="match status" value="1"/>
</dbReference>
<evidence type="ECO:0000256" key="5">
    <source>
        <dbReference type="ARBA" id="ARBA00022691"/>
    </source>
</evidence>
<feature type="binding site" evidence="7 8">
    <location>
        <position position="118"/>
    </location>
    <ligand>
        <name>S-adenosyl-L-methionine</name>
        <dbReference type="ChEBI" id="CHEBI:59789"/>
    </ligand>
</feature>
<keyword evidence="3 7" id="KW-0489">Methyltransferase</keyword>
<dbReference type="AlphaFoldDB" id="A0A1L5FDN1"/>
<keyword evidence="5 7" id="KW-0949">S-adenosyl-L-methionine</keyword>